<evidence type="ECO:0000313" key="2">
    <source>
        <dbReference type="Proteomes" id="UP000469185"/>
    </source>
</evidence>
<dbReference type="EMBL" id="JAAGOB010000008">
    <property type="protein sequence ID" value="NED96708.1"/>
    <property type="molecule type" value="Genomic_DNA"/>
</dbReference>
<name>A0A6N9YPD8_9ACTN</name>
<dbReference type="AlphaFoldDB" id="A0A6N9YPD8"/>
<comment type="caution">
    <text evidence="1">The sequence shown here is derived from an EMBL/GenBank/DDBJ whole genome shotgun (WGS) entry which is preliminary data.</text>
</comment>
<keyword evidence="2" id="KW-1185">Reference proteome</keyword>
<organism evidence="1 2">
    <name type="scientific">Phytoactinopolyspora alkaliphila</name>
    <dbReference type="NCBI Taxonomy" id="1783498"/>
    <lineage>
        <taxon>Bacteria</taxon>
        <taxon>Bacillati</taxon>
        <taxon>Actinomycetota</taxon>
        <taxon>Actinomycetes</taxon>
        <taxon>Jiangellales</taxon>
        <taxon>Jiangellaceae</taxon>
        <taxon>Phytoactinopolyspora</taxon>
    </lineage>
</organism>
<gene>
    <name evidence="1" type="ORF">G1H11_15465</name>
</gene>
<sequence>MGVGYRSYLNVAEGEPLVETVVRHLTLWTEAKGIDASTLEPGKHLLKENDVISVLHEPHGDGRLFRWRREHPQPQTTTTMWRTTVTAAEYPGHAGWLWTEIELSEASRVNPYGFQSFMSVPSFQRAVMGELTCYDGRTPASVEPTWIQPSGLPDLMDYLADESRRGAVLVASHTVRPLAELYTWASRVTWELAGLGVIYLLDAAAEREFTEMLGDRHAVPPGTVRTYSPGVDLDAPMDSHRHRTLSRERIDDSQVRRLAQILGFAQRHRVAELPLTQDVADIAEFLDARAAELVGRPVRPGIRLVHPVDDDGTSVGVPEQREFTAVGTGGLTPASDVTLASSRLLSLASAAWSERAASAEELRLENARLHHEREVLAAMVRTYQRFEASILGTVQGLGVEMAALRASLDDEPADGRQHLNGL</sequence>
<proteinExistence type="predicted"/>
<protein>
    <submittedName>
        <fullName evidence="1">Uncharacterized protein</fullName>
    </submittedName>
</protein>
<dbReference type="RefSeq" id="WP_163819495.1">
    <property type="nucleotide sequence ID" value="NZ_JAAGOB010000008.1"/>
</dbReference>
<evidence type="ECO:0000313" key="1">
    <source>
        <dbReference type="EMBL" id="NED96708.1"/>
    </source>
</evidence>
<dbReference type="Proteomes" id="UP000469185">
    <property type="component" value="Unassembled WGS sequence"/>
</dbReference>
<accession>A0A6N9YPD8</accession>
<reference evidence="1 2" key="1">
    <citation type="submission" date="2020-02" db="EMBL/GenBank/DDBJ databases">
        <authorList>
            <person name="Li X.-J."/>
            <person name="Feng X.-M."/>
        </authorList>
    </citation>
    <scope>NUCLEOTIDE SEQUENCE [LARGE SCALE GENOMIC DNA]</scope>
    <source>
        <strain evidence="1 2">CGMCC 4.7225</strain>
    </source>
</reference>